<dbReference type="RefSeq" id="WP_132985537.1">
    <property type="nucleotide sequence ID" value="NZ_BMME01000001.1"/>
</dbReference>
<evidence type="ECO:0000313" key="15">
    <source>
        <dbReference type="Proteomes" id="UP000599009"/>
    </source>
</evidence>
<dbReference type="NCBIfam" id="TIGR00326">
    <property type="entry name" value="eubact_ribD"/>
    <property type="match status" value="1"/>
</dbReference>
<comment type="pathway">
    <text evidence="2 12">Cofactor biosynthesis; riboflavin biosynthesis; 5-amino-6-(D-ribitylamino)uracil from GTP: step 2/4.</text>
</comment>
<dbReference type="PANTHER" id="PTHR38011:SF7">
    <property type="entry name" value="2,5-DIAMINO-6-RIBOSYLAMINO-4(3H)-PYRIMIDINONE 5'-PHOSPHATE REDUCTASE"/>
    <property type="match status" value="1"/>
</dbReference>
<dbReference type="Gene3D" id="3.40.140.10">
    <property type="entry name" value="Cytidine Deaminase, domain 2"/>
    <property type="match status" value="1"/>
</dbReference>
<comment type="similarity">
    <text evidence="4 12">In the N-terminal section; belongs to the cytidine and deoxycytidylate deaminase family.</text>
</comment>
<keyword evidence="7 12" id="KW-0479">Metal-binding</keyword>
<keyword evidence="8 12" id="KW-0862">Zinc</keyword>
<evidence type="ECO:0000256" key="4">
    <source>
        <dbReference type="ARBA" id="ARBA00005259"/>
    </source>
</evidence>
<organism evidence="14 15">
    <name type="scientific">Luteimonas terricola</name>
    <dbReference type="NCBI Taxonomy" id="645597"/>
    <lineage>
        <taxon>Bacteria</taxon>
        <taxon>Pseudomonadati</taxon>
        <taxon>Pseudomonadota</taxon>
        <taxon>Gammaproteobacteria</taxon>
        <taxon>Lysobacterales</taxon>
        <taxon>Lysobacteraceae</taxon>
        <taxon>Luteimonas</taxon>
    </lineage>
</organism>
<comment type="function">
    <text evidence="1 12">Converts 2,5-diamino-6-(ribosylamino)-4(3h)-pyrimidinone 5'-phosphate into 5-amino-6-(ribosylamino)-2,4(1h,3h)-pyrimidinedione 5'-phosphate.</text>
</comment>
<dbReference type="PROSITE" id="PS51747">
    <property type="entry name" value="CYT_DCMP_DEAMINASES_2"/>
    <property type="match status" value="1"/>
</dbReference>
<evidence type="ECO:0000256" key="10">
    <source>
        <dbReference type="ARBA" id="ARBA00023002"/>
    </source>
</evidence>
<keyword evidence="9 12" id="KW-0521">NADP</keyword>
<accession>A0ABQ2E9Y6</accession>
<feature type="domain" description="CMP/dCMP-type deaminase" evidence="13">
    <location>
        <begin position="6"/>
        <end position="128"/>
    </location>
</feature>
<comment type="pathway">
    <text evidence="3 12">Cofactor biosynthesis; riboflavin biosynthesis; 5-amino-6-(D-ribitylamino)uracil from GTP: step 3/4.</text>
</comment>
<dbReference type="EMBL" id="BMME01000001">
    <property type="protein sequence ID" value="GGJ99259.1"/>
    <property type="molecule type" value="Genomic_DNA"/>
</dbReference>
<evidence type="ECO:0000256" key="9">
    <source>
        <dbReference type="ARBA" id="ARBA00022857"/>
    </source>
</evidence>
<dbReference type="Pfam" id="PF00383">
    <property type="entry name" value="dCMP_cyt_deam_1"/>
    <property type="match status" value="1"/>
</dbReference>
<evidence type="ECO:0000259" key="13">
    <source>
        <dbReference type="PROSITE" id="PS51747"/>
    </source>
</evidence>
<dbReference type="InterPro" id="IPR050765">
    <property type="entry name" value="Riboflavin_Biosynth_HTPR"/>
</dbReference>
<evidence type="ECO:0000256" key="1">
    <source>
        <dbReference type="ARBA" id="ARBA00002151"/>
    </source>
</evidence>
<dbReference type="CDD" id="cd01284">
    <property type="entry name" value="Riboflavin_deaminase-reductase"/>
    <property type="match status" value="1"/>
</dbReference>
<evidence type="ECO:0000256" key="8">
    <source>
        <dbReference type="ARBA" id="ARBA00022833"/>
    </source>
</evidence>
<comment type="cofactor">
    <cofactor evidence="12">
        <name>Zn(2+)</name>
        <dbReference type="ChEBI" id="CHEBI:29105"/>
    </cofactor>
    <text evidence="12">Binds 1 zinc ion.</text>
</comment>
<evidence type="ECO:0000256" key="7">
    <source>
        <dbReference type="ARBA" id="ARBA00022723"/>
    </source>
</evidence>
<dbReference type="PANTHER" id="PTHR38011">
    <property type="entry name" value="DIHYDROFOLATE REDUCTASE FAMILY PROTEIN (AFU_ORTHOLOGUE AFUA_8G06820)"/>
    <property type="match status" value="1"/>
</dbReference>
<keyword evidence="11" id="KW-0511">Multifunctional enzyme</keyword>
<dbReference type="InterPro" id="IPR011549">
    <property type="entry name" value="RibD_C"/>
</dbReference>
<dbReference type="InterPro" id="IPR016193">
    <property type="entry name" value="Cytidine_deaminase-like"/>
</dbReference>
<evidence type="ECO:0000256" key="12">
    <source>
        <dbReference type="PIRNR" id="PIRNR006769"/>
    </source>
</evidence>
<dbReference type="Gene3D" id="3.40.430.10">
    <property type="entry name" value="Dihydrofolate Reductase, subunit A"/>
    <property type="match status" value="1"/>
</dbReference>
<dbReference type="SUPFAM" id="SSF53597">
    <property type="entry name" value="Dihydrofolate reductase-like"/>
    <property type="match status" value="1"/>
</dbReference>
<evidence type="ECO:0000256" key="6">
    <source>
        <dbReference type="ARBA" id="ARBA00022619"/>
    </source>
</evidence>
<keyword evidence="15" id="KW-1185">Reference proteome</keyword>
<dbReference type="PIRSF" id="PIRSF006769">
    <property type="entry name" value="RibD"/>
    <property type="match status" value="1"/>
</dbReference>
<comment type="catalytic activity">
    <reaction evidence="12">
        <text>5-amino-6-(5-phospho-D-ribitylamino)uracil + NADP(+) = 5-amino-6-(5-phospho-D-ribosylamino)uracil + NADPH + H(+)</text>
        <dbReference type="Rhea" id="RHEA:17845"/>
        <dbReference type="ChEBI" id="CHEBI:15378"/>
        <dbReference type="ChEBI" id="CHEBI:57783"/>
        <dbReference type="ChEBI" id="CHEBI:58349"/>
        <dbReference type="ChEBI" id="CHEBI:58421"/>
        <dbReference type="ChEBI" id="CHEBI:58453"/>
        <dbReference type="EC" id="1.1.1.193"/>
    </reaction>
</comment>
<dbReference type="EC" id="3.5.4.26" evidence="12"/>
<reference evidence="15" key="1">
    <citation type="journal article" date="2019" name="Int. J. Syst. Evol. Microbiol.">
        <title>The Global Catalogue of Microorganisms (GCM) 10K type strain sequencing project: providing services to taxonomists for standard genome sequencing and annotation.</title>
        <authorList>
            <consortium name="The Broad Institute Genomics Platform"/>
            <consortium name="The Broad Institute Genome Sequencing Center for Infectious Disease"/>
            <person name="Wu L."/>
            <person name="Ma J."/>
        </authorList>
    </citation>
    <scope>NUCLEOTIDE SEQUENCE [LARGE SCALE GENOMIC DNA]</scope>
    <source>
        <strain evidence="15">CGMCC 1.8985</strain>
    </source>
</reference>
<dbReference type="InterPro" id="IPR004794">
    <property type="entry name" value="Eubact_RibD"/>
</dbReference>
<proteinExistence type="inferred from homology"/>
<protein>
    <recommendedName>
        <fullName evidence="12">Riboflavin biosynthesis protein RibD</fullName>
    </recommendedName>
    <domain>
        <recommendedName>
            <fullName evidence="12">Diaminohydroxyphosphoribosylaminopyrimidine deaminase</fullName>
            <shortName evidence="12">DRAP deaminase</shortName>
            <ecNumber evidence="12">3.5.4.26</ecNumber>
        </recommendedName>
        <alternativeName>
            <fullName evidence="12">Riboflavin-specific deaminase</fullName>
        </alternativeName>
    </domain>
    <domain>
        <recommendedName>
            <fullName evidence="12">5-amino-6-(5-phosphoribosylamino)uracil reductase</fullName>
            <ecNumber evidence="12">1.1.1.193</ecNumber>
        </recommendedName>
        <alternativeName>
            <fullName evidence="12">HTP reductase</fullName>
        </alternativeName>
    </domain>
</protein>
<dbReference type="InterPro" id="IPR002734">
    <property type="entry name" value="RibDG_C"/>
</dbReference>
<dbReference type="InterPro" id="IPR002125">
    <property type="entry name" value="CMP_dCMP_dom"/>
</dbReference>
<evidence type="ECO:0000256" key="2">
    <source>
        <dbReference type="ARBA" id="ARBA00004882"/>
    </source>
</evidence>
<sequence>MQGYSEIDHVMMARALRLAERGAWTTRPNPMVGCVLVRDGEVVGEGWHRRPGGAHAEVLAIEAAGDSARGATAYVSLEPCAHTGRTGPCADALIAAGVSRVVAAMRDPFPQVDGSGFDRLRAAGIEVAHGLMDAEAQALNRGYVSRLVRGRPWLRVKLAMSLDGHTALESGESKWISGEASRRDVMRWRARSGALLTGSGTVMADDPQLTVRLEDDAEVAPPLRVVLDPGLATIARGRVREGDAPTLYVHAANAKPPRDFGSERVSVPAVGNALDLAAVLRVLADRGINEVQVEAGATLAGAFMRAGLVDEVLLYIAPVLLGAQARPLFAGLQIQDMTQRMRMHVQESVSVGDDLRLRLVPLPAAVDADAGAAG</sequence>
<keyword evidence="12" id="KW-0378">Hydrolase</keyword>
<keyword evidence="6 12" id="KW-0686">Riboflavin biosynthesis</keyword>
<comment type="catalytic activity">
    <reaction evidence="12">
        <text>2,5-diamino-6-hydroxy-4-(5-phosphoribosylamino)-pyrimidine + H2O + H(+) = 5-amino-6-(5-phospho-D-ribosylamino)uracil + NH4(+)</text>
        <dbReference type="Rhea" id="RHEA:21868"/>
        <dbReference type="ChEBI" id="CHEBI:15377"/>
        <dbReference type="ChEBI" id="CHEBI:15378"/>
        <dbReference type="ChEBI" id="CHEBI:28938"/>
        <dbReference type="ChEBI" id="CHEBI:58453"/>
        <dbReference type="ChEBI" id="CHEBI:58614"/>
        <dbReference type="EC" id="3.5.4.26"/>
    </reaction>
</comment>
<comment type="caution">
    <text evidence="14">The sequence shown here is derived from an EMBL/GenBank/DDBJ whole genome shotgun (WGS) entry which is preliminary data.</text>
</comment>
<dbReference type="Proteomes" id="UP000599009">
    <property type="component" value="Unassembled WGS sequence"/>
</dbReference>
<dbReference type="InterPro" id="IPR016192">
    <property type="entry name" value="APOBEC/CMP_deaminase_Zn-bd"/>
</dbReference>
<dbReference type="PROSITE" id="PS00903">
    <property type="entry name" value="CYT_DCMP_DEAMINASES_1"/>
    <property type="match status" value="1"/>
</dbReference>
<dbReference type="SUPFAM" id="SSF53927">
    <property type="entry name" value="Cytidine deaminase-like"/>
    <property type="match status" value="1"/>
</dbReference>
<dbReference type="EC" id="1.1.1.193" evidence="12"/>
<name>A0ABQ2E9Y6_9GAMM</name>
<gene>
    <name evidence="14" type="primary">ribD</name>
    <name evidence="14" type="ORF">GCM10011394_05480</name>
</gene>
<dbReference type="NCBIfam" id="TIGR00227">
    <property type="entry name" value="ribD_Cterm"/>
    <property type="match status" value="1"/>
</dbReference>
<evidence type="ECO:0000256" key="11">
    <source>
        <dbReference type="ARBA" id="ARBA00023268"/>
    </source>
</evidence>
<comment type="similarity">
    <text evidence="5 12">In the C-terminal section; belongs to the HTP reductase family.</text>
</comment>
<dbReference type="Pfam" id="PF01872">
    <property type="entry name" value="RibD_C"/>
    <property type="match status" value="1"/>
</dbReference>
<dbReference type="InterPro" id="IPR024072">
    <property type="entry name" value="DHFR-like_dom_sf"/>
</dbReference>
<evidence type="ECO:0000256" key="3">
    <source>
        <dbReference type="ARBA" id="ARBA00004910"/>
    </source>
</evidence>
<evidence type="ECO:0000256" key="5">
    <source>
        <dbReference type="ARBA" id="ARBA00007417"/>
    </source>
</evidence>
<keyword evidence="10 12" id="KW-0560">Oxidoreductase</keyword>
<evidence type="ECO:0000313" key="14">
    <source>
        <dbReference type="EMBL" id="GGJ99259.1"/>
    </source>
</evidence>